<evidence type="ECO:0000256" key="2">
    <source>
        <dbReference type="ARBA" id="ARBA00023125"/>
    </source>
</evidence>
<dbReference type="EMBL" id="BJWI01000026">
    <property type="protein sequence ID" value="GEM02187.1"/>
    <property type="molecule type" value="Genomic_DNA"/>
</dbReference>
<evidence type="ECO:0000256" key="4">
    <source>
        <dbReference type="SAM" id="MobiDB-lite"/>
    </source>
</evidence>
<dbReference type="GO" id="GO:1901135">
    <property type="term" value="P:carbohydrate derivative metabolic process"/>
    <property type="evidence" value="ECO:0007669"/>
    <property type="project" value="InterPro"/>
</dbReference>
<evidence type="ECO:0000256" key="1">
    <source>
        <dbReference type="ARBA" id="ARBA00023015"/>
    </source>
</evidence>
<dbReference type="PROSITE" id="PS51071">
    <property type="entry name" value="HTH_RPIR"/>
    <property type="match status" value="1"/>
</dbReference>
<dbReference type="Proteomes" id="UP000321547">
    <property type="component" value="Unassembled WGS sequence"/>
</dbReference>
<gene>
    <name evidence="7" type="ORF">HHA03_17190</name>
    <name evidence="8" type="ORF">SAMN05421839_1295</name>
</gene>
<keyword evidence="10" id="KW-1185">Reference proteome</keyword>
<dbReference type="Gene3D" id="3.40.50.10490">
    <property type="entry name" value="Glucose-6-phosphate isomerase like protein, domain 1"/>
    <property type="match status" value="1"/>
</dbReference>
<dbReference type="PANTHER" id="PTHR30514:SF1">
    <property type="entry name" value="HTH-TYPE TRANSCRIPTIONAL REGULATOR HEXR-RELATED"/>
    <property type="match status" value="1"/>
</dbReference>
<keyword evidence="1" id="KW-0805">Transcription regulation</keyword>
<dbReference type="InterPro" id="IPR035472">
    <property type="entry name" value="RpiR-like_SIS"/>
</dbReference>
<dbReference type="InterPro" id="IPR047640">
    <property type="entry name" value="RpiR-like"/>
</dbReference>
<dbReference type="SUPFAM" id="SSF53697">
    <property type="entry name" value="SIS domain"/>
    <property type="match status" value="1"/>
</dbReference>
<accession>A0A1I5RD11</accession>
<dbReference type="Pfam" id="PF01380">
    <property type="entry name" value="SIS"/>
    <property type="match status" value="1"/>
</dbReference>
<feature type="region of interest" description="Disordered" evidence="4">
    <location>
        <begin position="281"/>
        <end position="300"/>
    </location>
</feature>
<sequence length="300" mass="34000">MEIITIRMKTYREEATTTEQAIIDFVLAEPKKVSRMTIYALSEATFTSPSSIIRLCKQLGFSGFKGFSKALLYELAVRDHYKAKEISDVERTDKLSDVIHKVTHKNILSLEETGDLLDEAIVDQCLEWMMKADRLVLFGMGASLIVAKDAQLKFTRINKMSYVNEDWHTQLLMAKNMNARDIAIVISYSGQTDEMVTCLDEVKRNGAKAISITKFGHSPIADKSDLQLYVAANEYSFRSGAMASRIAQLNLVDILYTAYVNKEYEQSLEILEKTQIRKGTNEDGFNQINNREKKSPYDGS</sequence>
<proteinExistence type="predicted"/>
<dbReference type="PANTHER" id="PTHR30514">
    <property type="entry name" value="GLUCOKINASE"/>
    <property type="match status" value="1"/>
</dbReference>
<name>A0A1I5RD11_9BACI</name>
<dbReference type="Gene3D" id="1.10.10.10">
    <property type="entry name" value="Winged helix-like DNA-binding domain superfamily/Winged helix DNA-binding domain"/>
    <property type="match status" value="1"/>
</dbReference>
<dbReference type="InterPro" id="IPR036388">
    <property type="entry name" value="WH-like_DNA-bd_sf"/>
</dbReference>
<feature type="domain" description="SIS" evidence="6">
    <location>
        <begin position="125"/>
        <end position="265"/>
    </location>
</feature>
<evidence type="ECO:0000313" key="10">
    <source>
        <dbReference type="Proteomes" id="UP000321547"/>
    </source>
</evidence>
<keyword evidence="2 8" id="KW-0238">DNA-binding</keyword>
<dbReference type="InterPro" id="IPR000281">
    <property type="entry name" value="HTH_RpiR"/>
</dbReference>
<reference evidence="7 10" key="2">
    <citation type="submission" date="2019-07" db="EMBL/GenBank/DDBJ databases">
        <title>Whole genome shotgun sequence of Halolactibacillus halophilus NBRC 100868.</title>
        <authorList>
            <person name="Hosoyama A."/>
            <person name="Uohara A."/>
            <person name="Ohji S."/>
            <person name="Ichikawa N."/>
        </authorList>
    </citation>
    <scope>NUCLEOTIDE SEQUENCE [LARGE SCALE GENOMIC DNA]</scope>
    <source>
        <strain evidence="7 10">NBRC 100868</strain>
    </source>
</reference>
<dbReference type="RefSeq" id="WP_089832901.1">
    <property type="nucleotide sequence ID" value="NZ_BJWI01000026.1"/>
</dbReference>
<dbReference type="InterPro" id="IPR046348">
    <property type="entry name" value="SIS_dom_sf"/>
</dbReference>
<organism evidence="8 9">
    <name type="scientific">Halolactibacillus halophilus</name>
    <dbReference type="NCBI Taxonomy" id="306540"/>
    <lineage>
        <taxon>Bacteria</taxon>
        <taxon>Bacillati</taxon>
        <taxon>Bacillota</taxon>
        <taxon>Bacilli</taxon>
        <taxon>Bacillales</taxon>
        <taxon>Bacillaceae</taxon>
        <taxon>Halolactibacillus</taxon>
    </lineage>
</organism>
<dbReference type="SUPFAM" id="SSF46689">
    <property type="entry name" value="Homeodomain-like"/>
    <property type="match status" value="1"/>
</dbReference>
<dbReference type="GO" id="GO:0097367">
    <property type="term" value="F:carbohydrate derivative binding"/>
    <property type="evidence" value="ECO:0007669"/>
    <property type="project" value="InterPro"/>
</dbReference>
<dbReference type="OrthoDB" id="370421at2"/>
<protein>
    <submittedName>
        <fullName evidence="8">DNA-binding transcriptional regulator, MurR/RpiR family, contains HTH and SIS domains</fullName>
    </submittedName>
    <submittedName>
        <fullName evidence="7">HTH-type transcriptional regulator</fullName>
    </submittedName>
</protein>
<keyword evidence="3" id="KW-0804">Transcription</keyword>
<dbReference type="CDD" id="cd05013">
    <property type="entry name" value="SIS_RpiR"/>
    <property type="match status" value="1"/>
</dbReference>
<dbReference type="InterPro" id="IPR009057">
    <property type="entry name" value="Homeodomain-like_sf"/>
</dbReference>
<evidence type="ECO:0000313" key="8">
    <source>
        <dbReference type="EMBL" id="SFP56423.1"/>
    </source>
</evidence>
<evidence type="ECO:0000259" key="5">
    <source>
        <dbReference type="PROSITE" id="PS51071"/>
    </source>
</evidence>
<evidence type="ECO:0000256" key="3">
    <source>
        <dbReference type="ARBA" id="ARBA00023163"/>
    </source>
</evidence>
<dbReference type="PROSITE" id="PS51464">
    <property type="entry name" value="SIS"/>
    <property type="match status" value="1"/>
</dbReference>
<feature type="domain" description="HTH rpiR-type" evidence="5">
    <location>
        <begin position="2"/>
        <end position="78"/>
    </location>
</feature>
<dbReference type="EMBL" id="FOXC01000029">
    <property type="protein sequence ID" value="SFP56423.1"/>
    <property type="molecule type" value="Genomic_DNA"/>
</dbReference>
<evidence type="ECO:0000313" key="7">
    <source>
        <dbReference type="EMBL" id="GEM02187.1"/>
    </source>
</evidence>
<dbReference type="AlphaFoldDB" id="A0A1I5RD11"/>
<evidence type="ECO:0000313" key="9">
    <source>
        <dbReference type="Proteomes" id="UP000242243"/>
    </source>
</evidence>
<dbReference type="STRING" id="306540.SAMN05421839_1295"/>
<feature type="compositionally biased region" description="Basic and acidic residues" evidence="4">
    <location>
        <begin position="290"/>
        <end position="300"/>
    </location>
</feature>
<dbReference type="GO" id="GO:0003700">
    <property type="term" value="F:DNA-binding transcription factor activity"/>
    <property type="evidence" value="ECO:0007669"/>
    <property type="project" value="InterPro"/>
</dbReference>
<dbReference type="GO" id="GO:0003677">
    <property type="term" value="F:DNA binding"/>
    <property type="evidence" value="ECO:0007669"/>
    <property type="project" value="UniProtKB-KW"/>
</dbReference>
<evidence type="ECO:0000259" key="6">
    <source>
        <dbReference type="PROSITE" id="PS51464"/>
    </source>
</evidence>
<dbReference type="Proteomes" id="UP000242243">
    <property type="component" value="Unassembled WGS sequence"/>
</dbReference>
<reference evidence="8 9" key="1">
    <citation type="submission" date="2016-10" db="EMBL/GenBank/DDBJ databases">
        <authorList>
            <person name="de Groot N.N."/>
        </authorList>
    </citation>
    <scope>NUCLEOTIDE SEQUENCE [LARGE SCALE GENOMIC DNA]</scope>
    <source>
        <strain evidence="8 9">DSM 17073</strain>
    </source>
</reference>
<dbReference type="Pfam" id="PF01418">
    <property type="entry name" value="HTH_6"/>
    <property type="match status" value="1"/>
</dbReference>
<dbReference type="InterPro" id="IPR001347">
    <property type="entry name" value="SIS_dom"/>
</dbReference>